<dbReference type="RefSeq" id="XP_009051552.1">
    <property type="nucleotide sequence ID" value="XM_009053304.1"/>
</dbReference>
<comment type="similarity">
    <text evidence="1">Belongs to the NipSnap family.</text>
</comment>
<dbReference type="Gene3D" id="3.30.70.100">
    <property type="match status" value="2"/>
</dbReference>
<dbReference type="Proteomes" id="UP000030746">
    <property type="component" value="Unassembled WGS sequence"/>
</dbReference>
<dbReference type="KEGG" id="lgi:LOTGIDRAFT_104108"/>
<dbReference type="Pfam" id="PF07978">
    <property type="entry name" value="NIPSNAP"/>
    <property type="match status" value="2"/>
</dbReference>
<dbReference type="InterPro" id="IPR011008">
    <property type="entry name" value="Dimeric_a/b-barrel"/>
</dbReference>
<accession>V4A1J9</accession>
<organism evidence="3 4">
    <name type="scientific">Lottia gigantea</name>
    <name type="common">Giant owl limpet</name>
    <dbReference type="NCBI Taxonomy" id="225164"/>
    <lineage>
        <taxon>Eukaryota</taxon>
        <taxon>Metazoa</taxon>
        <taxon>Spiralia</taxon>
        <taxon>Lophotrochozoa</taxon>
        <taxon>Mollusca</taxon>
        <taxon>Gastropoda</taxon>
        <taxon>Patellogastropoda</taxon>
        <taxon>Lottioidea</taxon>
        <taxon>Lottiidae</taxon>
        <taxon>Lottia</taxon>
    </lineage>
</organism>
<evidence type="ECO:0000259" key="2">
    <source>
        <dbReference type="Pfam" id="PF07978"/>
    </source>
</evidence>
<name>V4A1J9_LOTGI</name>
<feature type="domain" description="NIPSNAP" evidence="2">
    <location>
        <begin position="170"/>
        <end position="267"/>
    </location>
</feature>
<dbReference type="FunFam" id="3.30.70.100:FF:000003">
    <property type="entry name" value="Protein NipSnap homolog 2"/>
    <property type="match status" value="1"/>
</dbReference>
<dbReference type="OMA" id="REKSWSV"/>
<dbReference type="GeneID" id="20229822"/>
<feature type="domain" description="NIPSNAP" evidence="2">
    <location>
        <begin position="58"/>
        <end position="157"/>
    </location>
</feature>
<gene>
    <name evidence="3" type="ORF">LOTGIDRAFT_104108</name>
</gene>
<dbReference type="EMBL" id="KB201304">
    <property type="protein sequence ID" value="ESO97698.1"/>
    <property type="molecule type" value="Genomic_DNA"/>
</dbReference>
<proteinExistence type="inferred from homology"/>
<reference evidence="3 4" key="1">
    <citation type="journal article" date="2013" name="Nature">
        <title>Insights into bilaterian evolution from three spiralian genomes.</title>
        <authorList>
            <person name="Simakov O."/>
            <person name="Marletaz F."/>
            <person name="Cho S.J."/>
            <person name="Edsinger-Gonzales E."/>
            <person name="Havlak P."/>
            <person name="Hellsten U."/>
            <person name="Kuo D.H."/>
            <person name="Larsson T."/>
            <person name="Lv J."/>
            <person name="Arendt D."/>
            <person name="Savage R."/>
            <person name="Osoegawa K."/>
            <person name="de Jong P."/>
            <person name="Grimwood J."/>
            <person name="Chapman J.A."/>
            <person name="Shapiro H."/>
            <person name="Aerts A."/>
            <person name="Otillar R.P."/>
            <person name="Terry A.Y."/>
            <person name="Boore J.L."/>
            <person name="Grigoriev I.V."/>
            <person name="Lindberg D.R."/>
            <person name="Seaver E.C."/>
            <person name="Weisblat D.A."/>
            <person name="Putnam N.H."/>
            <person name="Rokhsar D.S."/>
        </authorList>
    </citation>
    <scope>NUCLEOTIDE SEQUENCE [LARGE SCALE GENOMIC DNA]</scope>
</reference>
<dbReference type="HOGENOM" id="CLU_053393_1_0_1"/>
<dbReference type="GO" id="GO:0005739">
    <property type="term" value="C:mitochondrion"/>
    <property type="evidence" value="ECO:0007669"/>
    <property type="project" value="TreeGrafter"/>
</dbReference>
<dbReference type="PANTHER" id="PTHR21017">
    <property type="entry name" value="NIPSNAP-RELATED"/>
    <property type="match status" value="1"/>
</dbReference>
<evidence type="ECO:0000256" key="1">
    <source>
        <dbReference type="ARBA" id="ARBA00005291"/>
    </source>
</evidence>
<sequence>MLSPHNFAFGFRCISSTPSSLQEDQAKAGWLKSILPIRTLEPSKESHSSQLSSKEIVYEIQFHSVKPECMEAYLNKFSEFQDLMQKKETGSKLVGSFTVEVGNQDEAIHIWEYDGGYPMLNETNAVYRTDKDFIDFRRERNKMLRSRKNQILLAFSFWPKPVAREPSNIYELRSYVLKPGTMIEWGNNWARGIKHRSEQEAPVAGFLTHIGEQYNVHHLWCYKDLQTRKFTREAAWSRPGWDECVAYTVPLIRHMQSRILIPTPFSPLQ</sequence>
<dbReference type="GO" id="GO:0000423">
    <property type="term" value="P:mitophagy"/>
    <property type="evidence" value="ECO:0007669"/>
    <property type="project" value="UniProtKB-ARBA"/>
</dbReference>
<dbReference type="CTD" id="20229822"/>
<dbReference type="STRING" id="225164.V4A1J9"/>
<dbReference type="SUPFAM" id="SSF54909">
    <property type="entry name" value="Dimeric alpha+beta barrel"/>
    <property type="match status" value="2"/>
</dbReference>
<evidence type="ECO:0000313" key="3">
    <source>
        <dbReference type="EMBL" id="ESO97698.1"/>
    </source>
</evidence>
<dbReference type="OrthoDB" id="10262843at2759"/>
<dbReference type="PANTHER" id="PTHR21017:SF17">
    <property type="entry name" value="PROTEIN NIPSNAP"/>
    <property type="match status" value="1"/>
</dbReference>
<dbReference type="AlphaFoldDB" id="V4A1J9"/>
<dbReference type="InterPro" id="IPR051557">
    <property type="entry name" value="NipSnap_domain"/>
</dbReference>
<keyword evidence="4" id="KW-1185">Reference proteome</keyword>
<dbReference type="InterPro" id="IPR012577">
    <property type="entry name" value="NIPSNAP"/>
</dbReference>
<evidence type="ECO:0000313" key="4">
    <source>
        <dbReference type="Proteomes" id="UP000030746"/>
    </source>
</evidence>
<protein>
    <recommendedName>
        <fullName evidence="2">NIPSNAP domain-containing protein</fullName>
    </recommendedName>
</protein>